<feature type="non-terminal residue" evidence="2">
    <location>
        <position position="104"/>
    </location>
</feature>
<evidence type="ECO:0000256" key="1">
    <source>
        <dbReference type="SAM" id="SignalP"/>
    </source>
</evidence>
<evidence type="ECO:0000313" key="3">
    <source>
        <dbReference type="Proteomes" id="UP001151699"/>
    </source>
</evidence>
<dbReference type="Proteomes" id="UP001151699">
    <property type="component" value="Chromosome A"/>
</dbReference>
<comment type="caution">
    <text evidence="2">The sequence shown here is derived from an EMBL/GenBank/DDBJ whole genome shotgun (WGS) entry which is preliminary data.</text>
</comment>
<dbReference type="EMBL" id="WJQU01000001">
    <property type="protein sequence ID" value="KAJ6649124.1"/>
    <property type="molecule type" value="Genomic_DNA"/>
</dbReference>
<keyword evidence="3" id="KW-1185">Reference proteome</keyword>
<organism evidence="2 3">
    <name type="scientific">Pseudolycoriella hygida</name>
    <dbReference type="NCBI Taxonomy" id="35572"/>
    <lineage>
        <taxon>Eukaryota</taxon>
        <taxon>Metazoa</taxon>
        <taxon>Ecdysozoa</taxon>
        <taxon>Arthropoda</taxon>
        <taxon>Hexapoda</taxon>
        <taxon>Insecta</taxon>
        <taxon>Pterygota</taxon>
        <taxon>Neoptera</taxon>
        <taxon>Endopterygota</taxon>
        <taxon>Diptera</taxon>
        <taxon>Nematocera</taxon>
        <taxon>Sciaroidea</taxon>
        <taxon>Sciaridae</taxon>
        <taxon>Pseudolycoriella</taxon>
    </lineage>
</organism>
<dbReference type="SUPFAM" id="SSF49695">
    <property type="entry name" value="gamma-Crystallin-like"/>
    <property type="match status" value="1"/>
</dbReference>
<accession>A0A9Q0NF21</accession>
<reference evidence="2" key="1">
    <citation type="submission" date="2022-07" db="EMBL/GenBank/DDBJ databases">
        <authorList>
            <person name="Trinca V."/>
            <person name="Uliana J.V.C."/>
            <person name="Torres T.T."/>
            <person name="Ward R.J."/>
            <person name="Monesi N."/>
        </authorList>
    </citation>
    <scope>NUCLEOTIDE SEQUENCE</scope>
    <source>
        <strain evidence="2">HSMRA1968</strain>
        <tissue evidence="2">Whole embryos</tissue>
    </source>
</reference>
<gene>
    <name evidence="2" type="ORF">Bhyg_04357</name>
</gene>
<dbReference type="AlphaFoldDB" id="A0A9Q0NF21"/>
<sequence>MNSLKVFSALLVTFSVYIIESNAYQRVVLYEHADQRGESVTIDVSTTEYECVNVPSYMNDRASSVGPSNLCVVLCEHNDCKGRCKAACPIQYYSDGPGIQISMM</sequence>
<evidence type="ECO:0000313" key="2">
    <source>
        <dbReference type="EMBL" id="KAJ6649124.1"/>
    </source>
</evidence>
<dbReference type="Gene3D" id="2.60.20.10">
    <property type="entry name" value="Crystallins"/>
    <property type="match status" value="1"/>
</dbReference>
<proteinExistence type="predicted"/>
<protein>
    <submittedName>
        <fullName evidence="2">Uncharacterized protein</fullName>
    </submittedName>
</protein>
<keyword evidence="1" id="KW-0732">Signal</keyword>
<name>A0A9Q0NF21_9DIPT</name>
<dbReference type="InterPro" id="IPR011024">
    <property type="entry name" value="G_crystallin-like"/>
</dbReference>
<feature type="signal peptide" evidence="1">
    <location>
        <begin position="1"/>
        <end position="23"/>
    </location>
</feature>
<feature type="chain" id="PRO_5040476339" evidence="1">
    <location>
        <begin position="24"/>
        <end position="104"/>
    </location>
</feature>